<comment type="subcellular location">
    <subcellularLocation>
        <location evidence="7">Cell membrane</location>
        <topology evidence="7">Multi-pass membrane protein</topology>
    </subcellularLocation>
</comment>
<dbReference type="GO" id="GO:0008961">
    <property type="term" value="F:phosphatidylglycerol-prolipoprotein diacylglyceryl transferase activity"/>
    <property type="evidence" value="ECO:0007669"/>
    <property type="project" value="UniProtKB-UniRule"/>
</dbReference>
<dbReference type="EMBL" id="AFZD01000017">
    <property type="protein sequence ID" value="EHL11552.1"/>
    <property type="molecule type" value="Genomic_DNA"/>
</dbReference>
<evidence type="ECO:0000256" key="2">
    <source>
        <dbReference type="ARBA" id="ARBA00022475"/>
    </source>
</evidence>
<feature type="transmembrane region" description="Helical" evidence="7">
    <location>
        <begin position="105"/>
        <end position="122"/>
    </location>
</feature>
<keyword evidence="4 7" id="KW-0812">Transmembrane</keyword>
<comment type="catalytic activity">
    <reaction evidence="7">
        <text>L-cysteinyl-[prolipoprotein] + a 1,2-diacyl-sn-glycero-3-phospho-(1'-sn-glycerol) = an S-1,2-diacyl-sn-glyceryl-L-cysteinyl-[prolipoprotein] + sn-glycerol 1-phosphate + H(+)</text>
        <dbReference type="Rhea" id="RHEA:56712"/>
        <dbReference type="Rhea" id="RHEA-COMP:14679"/>
        <dbReference type="Rhea" id="RHEA-COMP:14680"/>
        <dbReference type="ChEBI" id="CHEBI:15378"/>
        <dbReference type="ChEBI" id="CHEBI:29950"/>
        <dbReference type="ChEBI" id="CHEBI:57685"/>
        <dbReference type="ChEBI" id="CHEBI:64716"/>
        <dbReference type="ChEBI" id="CHEBI:140658"/>
        <dbReference type="EC" id="2.5.1.145"/>
    </reaction>
</comment>
<keyword evidence="6 7" id="KW-0472">Membrane</keyword>
<organism evidence="8 9">
    <name type="scientific">Oribacterium asaccharolyticum ACB7</name>
    <dbReference type="NCBI Taxonomy" id="796944"/>
    <lineage>
        <taxon>Bacteria</taxon>
        <taxon>Bacillati</taxon>
        <taxon>Bacillota</taxon>
        <taxon>Clostridia</taxon>
        <taxon>Lachnospirales</taxon>
        <taxon>Lachnospiraceae</taxon>
        <taxon>Oribacterium</taxon>
    </lineage>
</organism>
<dbReference type="InterPro" id="IPR001640">
    <property type="entry name" value="Lgt"/>
</dbReference>
<keyword evidence="3 7" id="KW-0808">Transferase</keyword>
<dbReference type="PANTHER" id="PTHR30589">
    <property type="entry name" value="PROLIPOPROTEIN DIACYLGLYCERYL TRANSFERASE"/>
    <property type="match status" value="1"/>
</dbReference>
<accession>G9WVF1</accession>
<gene>
    <name evidence="7" type="primary">lgt</name>
    <name evidence="8" type="ORF">HMPREF9624_00885</name>
</gene>
<dbReference type="PATRIC" id="fig|796944.3.peg.1614"/>
<dbReference type="EC" id="2.5.1.145" evidence="7"/>
<comment type="caution">
    <text evidence="8">The sequence shown here is derived from an EMBL/GenBank/DDBJ whole genome shotgun (WGS) entry which is preliminary data.</text>
</comment>
<evidence type="ECO:0000256" key="3">
    <source>
        <dbReference type="ARBA" id="ARBA00022679"/>
    </source>
</evidence>
<dbReference type="PANTHER" id="PTHR30589:SF0">
    <property type="entry name" value="PHOSPHATIDYLGLYCEROL--PROLIPOPROTEIN DIACYLGLYCERYL TRANSFERASE"/>
    <property type="match status" value="1"/>
</dbReference>
<protein>
    <recommendedName>
        <fullName evidence="7">Phosphatidylglycerol--prolipoprotein diacylglyceryl transferase</fullName>
        <ecNumber evidence="7">2.5.1.145</ecNumber>
    </recommendedName>
</protein>
<evidence type="ECO:0000256" key="1">
    <source>
        <dbReference type="ARBA" id="ARBA00007150"/>
    </source>
</evidence>
<dbReference type="GO" id="GO:0005886">
    <property type="term" value="C:plasma membrane"/>
    <property type="evidence" value="ECO:0007669"/>
    <property type="project" value="UniProtKB-SubCell"/>
</dbReference>
<feature type="transmembrane region" description="Helical" evidence="7">
    <location>
        <begin position="129"/>
        <end position="147"/>
    </location>
</feature>
<dbReference type="HAMAP" id="MF_01147">
    <property type="entry name" value="Lgt"/>
    <property type="match status" value="1"/>
</dbReference>
<proteinExistence type="inferred from homology"/>
<feature type="binding site" evidence="7">
    <location>
        <position position="148"/>
    </location>
    <ligand>
        <name>a 1,2-diacyl-sn-glycero-3-phospho-(1'-sn-glycerol)</name>
        <dbReference type="ChEBI" id="CHEBI:64716"/>
    </ligand>
</feature>
<comment type="function">
    <text evidence="7">Catalyzes the transfer of the diacylglyceryl group from phosphatidylglycerol to the sulfhydryl group of the N-terminal cysteine of a prolipoprotein, the first step in the formation of mature lipoproteins.</text>
</comment>
<keyword evidence="9" id="KW-1185">Reference proteome</keyword>
<sequence>MNFQGYDLYFPHLQIGIKHLVNHISPFGFTIAFYGIIIGCGMLLGMLVASKEYVRCGYKADDIQDFALFVIILGVIGARIYYVIFEWDYYSQHLMEIPNIRQGGLAIYGGVLTAIATCIVFCKKKKLDFFPMADAGVLGLILGQAMGRWGNFFNAEAFGGYTNSLFAMRIKEAIVNPLMINDNVAAHLQNIDGISYVQVHPTFLYESVWDLCVFFFLLWFSRRKKFKGQIFFLYLGLYGLGRFFIEGLRADSLMLFGTGIAVSQALSLVLVIVSIVLQYLFLKRVKYEEIQRGKKYSDENRKSSEERNRRG</sequence>
<dbReference type="RefSeq" id="WP_009536716.1">
    <property type="nucleotide sequence ID" value="NZ_JH414504.1"/>
</dbReference>
<feature type="transmembrane region" description="Helical" evidence="7">
    <location>
        <begin position="203"/>
        <end position="221"/>
    </location>
</feature>
<reference evidence="8 9" key="1">
    <citation type="submission" date="2011-08" db="EMBL/GenBank/DDBJ databases">
        <title>The Genome Sequence of Oribacterium sp. ACB7.</title>
        <authorList>
            <consortium name="The Broad Institute Genome Sequencing Platform"/>
            <person name="Earl A."/>
            <person name="Ward D."/>
            <person name="Feldgarden M."/>
            <person name="Gevers D."/>
            <person name="Sizova M."/>
            <person name="Hazen A."/>
            <person name="Epstein S."/>
            <person name="Young S.K."/>
            <person name="Zeng Q."/>
            <person name="Gargeya S."/>
            <person name="Fitzgerald M."/>
            <person name="Haas B."/>
            <person name="Abouelleil A."/>
            <person name="Alvarado L."/>
            <person name="Arachchi H.M."/>
            <person name="Berlin A."/>
            <person name="Brown A."/>
            <person name="Chapman S.B."/>
            <person name="Chen Z."/>
            <person name="Dunbar C."/>
            <person name="Freedman E."/>
            <person name="Gearin G."/>
            <person name="Gellesch M."/>
            <person name="Goldberg J."/>
            <person name="Griggs A."/>
            <person name="Gujja S."/>
            <person name="Heiman D."/>
            <person name="Howarth C."/>
            <person name="Larson L."/>
            <person name="Lui A."/>
            <person name="MacDonald P.J.P."/>
            <person name="Montmayeur A."/>
            <person name="Murphy C."/>
            <person name="Neiman D."/>
            <person name="Pearson M."/>
            <person name="Priest M."/>
            <person name="Roberts A."/>
            <person name="Saif S."/>
            <person name="Shea T."/>
            <person name="Shenoy N."/>
            <person name="Sisk P."/>
            <person name="Stolte C."/>
            <person name="Sykes S."/>
            <person name="Wortman J."/>
            <person name="Nusbaum C."/>
            <person name="Birren B."/>
        </authorList>
    </citation>
    <scope>NUCLEOTIDE SEQUENCE [LARGE SCALE GENOMIC DNA]</scope>
    <source>
        <strain evidence="8 9">ACB7</strain>
    </source>
</reference>
<dbReference type="Pfam" id="PF01790">
    <property type="entry name" value="LGT"/>
    <property type="match status" value="1"/>
</dbReference>
<dbReference type="Proteomes" id="UP000003527">
    <property type="component" value="Unassembled WGS sequence"/>
</dbReference>
<evidence type="ECO:0000313" key="8">
    <source>
        <dbReference type="EMBL" id="EHL11552.1"/>
    </source>
</evidence>
<name>G9WVF1_9FIRM</name>
<dbReference type="GO" id="GO:0042158">
    <property type="term" value="P:lipoprotein biosynthetic process"/>
    <property type="evidence" value="ECO:0007669"/>
    <property type="project" value="UniProtKB-UniRule"/>
</dbReference>
<evidence type="ECO:0000256" key="4">
    <source>
        <dbReference type="ARBA" id="ARBA00022692"/>
    </source>
</evidence>
<dbReference type="HOGENOM" id="CLU_013386_1_2_9"/>
<dbReference type="PROSITE" id="PS01311">
    <property type="entry name" value="LGT"/>
    <property type="match status" value="1"/>
</dbReference>
<dbReference type="AlphaFoldDB" id="G9WVF1"/>
<feature type="transmembrane region" description="Helical" evidence="7">
    <location>
        <begin position="265"/>
        <end position="282"/>
    </location>
</feature>
<comment type="pathway">
    <text evidence="7">Protein modification; lipoprotein biosynthesis (diacylglyceryl transfer).</text>
</comment>
<comment type="similarity">
    <text evidence="1 7">Belongs to the Lgt family.</text>
</comment>
<feature type="transmembrane region" description="Helical" evidence="7">
    <location>
        <begin position="228"/>
        <end position="245"/>
    </location>
</feature>
<evidence type="ECO:0000256" key="5">
    <source>
        <dbReference type="ARBA" id="ARBA00022989"/>
    </source>
</evidence>
<dbReference type="UniPathway" id="UPA00664"/>
<feature type="transmembrane region" description="Helical" evidence="7">
    <location>
        <begin position="66"/>
        <end position="85"/>
    </location>
</feature>
<dbReference type="NCBIfam" id="TIGR00544">
    <property type="entry name" value="lgt"/>
    <property type="match status" value="1"/>
</dbReference>
<evidence type="ECO:0000313" key="9">
    <source>
        <dbReference type="Proteomes" id="UP000003527"/>
    </source>
</evidence>
<evidence type="ECO:0000256" key="7">
    <source>
        <dbReference type="HAMAP-Rule" id="MF_01147"/>
    </source>
</evidence>
<feature type="transmembrane region" description="Helical" evidence="7">
    <location>
        <begin position="31"/>
        <end position="54"/>
    </location>
</feature>
<keyword evidence="8" id="KW-0449">Lipoprotein</keyword>
<evidence type="ECO:0000256" key="6">
    <source>
        <dbReference type="ARBA" id="ARBA00023136"/>
    </source>
</evidence>
<keyword evidence="5 7" id="KW-1133">Transmembrane helix</keyword>
<keyword evidence="2 7" id="KW-1003">Cell membrane</keyword>